<dbReference type="NCBIfam" id="TIGR00099">
    <property type="entry name" value="Cof-subfamily"/>
    <property type="match status" value="1"/>
</dbReference>
<evidence type="ECO:0000313" key="2">
    <source>
        <dbReference type="Proteomes" id="UP000003157"/>
    </source>
</evidence>
<dbReference type="Gene3D" id="3.30.1240.10">
    <property type="match status" value="1"/>
</dbReference>
<protein>
    <submittedName>
        <fullName evidence="1">Uncharacterized protein</fullName>
    </submittedName>
</protein>
<dbReference type="OrthoDB" id="9810101at2"/>
<name>E7GE48_9FIRM</name>
<dbReference type="InterPro" id="IPR023214">
    <property type="entry name" value="HAD_sf"/>
</dbReference>
<gene>
    <name evidence="1" type="ORF">HMPREF9488_03041</name>
</gene>
<dbReference type="SUPFAM" id="SSF56784">
    <property type="entry name" value="HAD-like"/>
    <property type="match status" value="1"/>
</dbReference>
<dbReference type="PANTHER" id="PTHR10000:SF25">
    <property type="entry name" value="PHOSPHATASE YKRA-RELATED"/>
    <property type="match status" value="1"/>
</dbReference>
<organism evidence="1 2">
    <name type="scientific">Coprobacillus cateniformis</name>
    <dbReference type="NCBI Taxonomy" id="100884"/>
    <lineage>
        <taxon>Bacteria</taxon>
        <taxon>Bacillati</taxon>
        <taxon>Bacillota</taxon>
        <taxon>Erysipelotrichia</taxon>
        <taxon>Erysipelotrichales</taxon>
        <taxon>Coprobacillaceae</taxon>
        <taxon>Coprobacillus</taxon>
    </lineage>
</organism>
<dbReference type="eggNOG" id="COG0561">
    <property type="taxonomic scope" value="Bacteria"/>
</dbReference>
<dbReference type="HOGENOM" id="CLU_044146_7_2_9"/>
<dbReference type="Proteomes" id="UP000003157">
    <property type="component" value="Unassembled WGS sequence"/>
</dbReference>
<dbReference type="GO" id="GO:0005829">
    <property type="term" value="C:cytosol"/>
    <property type="evidence" value="ECO:0007669"/>
    <property type="project" value="TreeGrafter"/>
</dbReference>
<dbReference type="RefSeq" id="WP_008790128.1">
    <property type="nucleotide sequence ID" value="NZ_AKCB01000001.1"/>
</dbReference>
<dbReference type="GO" id="GO:0000287">
    <property type="term" value="F:magnesium ion binding"/>
    <property type="evidence" value="ECO:0007669"/>
    <property type="project" value="TreeGrafter"/>
</dbReference>
<dbReference type="PANTHER" id="PTHR10000">
    <property type="entry name" value="PHOSPHOSERINE PHOSPHATASE"/>
    <property type="match status" value="1"/>
</dbReference>
<dbReference type="InterPro" id="IPR036412">
    <property type="entry name" value="HAD-like_sf"/>
</dbReference>
<dbReference type="AlphaFoldDB" id="E7GE48"/>
<dbReference type="SFLD" id="SFLDS00003">
    <property type="entry name" value="Haloacid_Dehalogenase"/>
    <property type="match status" value="1"/>
</dbReference>
<dbReference type="EMBL" id="ADKX01000043">
    <property type="protein sequence ID" value="EFW03851.1"/>
    <property type="molecule type" value="Genomic_DNA"/>
</dbReference>
<sequence length="280" mass="31852">MEQKIVFLDVDGTLTLPNGEVSDNVKKSIQQVRQNGHYVFLCTGRNKAGVQSLMPIGFDGIICSAGGYIEYNGKKIYESCLKEEDVKEAREVFDRNGIMYNLETTHMTFQNDDMNEAFIKIHLKDDDMNSELTRLLNEQKDRFNIHSIEEYEAHPLPVQKLCFMTYSEESLKEPRTILSKKYNFIVHEFLSTHIINGEIIIKGTNKGNAVRFVVEHLGLSMKNTICFGDSMNDLEMIEVCEHSVVMGNGSEVLKSFATTVCESVHDDGVYHEMKRLGLCS</sequence>
<dbReference type="Pfam" id="PF08282">
    <property type="entry name" value="Hydrolase_3"/>
    <property type="match status" value="1"/>
</dbReference>
<dbReference type="NCBIfam" id="TIGR01484">
    <property type="entry name" value="HAD-SF-IIB"/>
    <property type="match status" value="1"/>
</dbReference>
<dbReference type="GeneID" id="78230318"/>
<dbReference type="Gene3D" id="3.40.50.1000">
    <property type="entry name" value="HAD superfamily/HAD-like"/>
    <property type="match status" value="1"/>
</dbReference>
<proteinExistence type="predicted"/>
<evidence type="ECO:0000313" key="1">
    <source>
        <dbReference type="EMBL" id="EFW03851.1"/>
    </source>
</evidence>
<dbReference type="STRING" id="100884.GCA_000269565_02505"/>
<dbReference type="InterPro" id="IPR006379">
    <property type="entry name" value="HAD-SF_hydro_IIB"/>
</dbReference>
<accession>E7GE48</accession>
<dbReference type="SFLD" id="SFLDG01140">
    <property type="entry name" value="C2.B:_Phosphomannomutase_and_P"/>
    <property type="match status" value="1"/>
</dbReference>
<comment type="caution">
    <text evidence="1">The sequence shown here is derived from an EMBL/GenBank/DDBJ whole genome shotgun (WGS) entry which is preliminary data.</text>
</comment>
<dbReference type="GO" id="GO:0016791">
    <property type="term" value="F:phosphatase activity"/>
    <property type="evidence" value="ECO:0007669"/>
    <property type="project" value="TreeGrafter"/>
</dbReference>
<reference evidence="1 2" key="1">
    <citation type="submission" date="2010-12" db="EMBL/GenBank/DDBJ databases">
        <title>The Genome Sequence of Coprobacillus sp. strain 29_1.</title>
        <authorList>
            <consortium name="The Broad Institute Genome Sequencing Platform"/>
            <person name="Earl A."/>
            <person name="Ward D."/>
            <person name="Feldgarden M."/>
            <person name="Gevers D."/>
            <person name="Daigneault M."/>
            <person name="Sibley C.D."/>
            <person name="White A."/>
            <person name="Strauss J."/>
            <person name="Allen-Vercoe E."/>
            <person name="Young S.K."/>
            <person name="Zeng Q."/>
            <person name="Gargeya S."/>
            <person name="Fitzgerald M."/>
            <person name="Haas B."/>
            <person name="Abouelleil A."/>
            <person name="Alvarado L."/>
            <person name="Arachchi H.M."/>
            <person name="Berlin A."/>
            <person name="Brown A."/>
            <person name="Chapman S.B."/>
            <person name="Chen Z."/>
            <person name="Dunbar C."/>
            <person name="Freedman E."/>
            <person name="Gearin G."/>
            <person name="Gellesch M."/>
            <person name="Goldberg J."/>
            <person name="Griggs A."/>
            <person name="Gujja S."/>
            <person name="Heilman E."/>
            <person name="Heiman D."/>
            <person name="Howarth C."/>
            <person name="Larson L."/>
            <person name="Lui A."/>
            <person name="MacDonald P.J.P."/>
            <person name="Mehta T."/>
            <person name="Montmayeur A."/>
            <person name="Murphy C."/>
            <person name="Neiman D."/>
            <person name="Pearson M."/>
            <person name="Priest M."/>
            <person name="Roberts A."/>
            <person name="Saif S."/>
            <person name="Shea T."/>
            <person name="Shenoy N."/>
            <person name="Sisk P."/>
            <person name="Stolte C."/>
            <person name="Sykes S."/>
            <person name="White J."/>
            <person name="Yandava C."/>
            <person name="Nusbaum C."/>
            <person name="Birren B."/>
        </authorList>
    </citation>
    <scope>NUCLEOTIDE SEQUENCE [LARGE SCALE GENOMIC DNA]</scope>
    <source>
        <strain evidence="1 2">29_1</strain>
    </source>
</reference>
<dbReference type="InterPro" id="IPR000150">
    <property type="entry name" value="Cof"/>
</dbReference>
<keyword evidence="2" id="KW-1185">Reference proteome</keyword>